<dbReference type="GO" id="GO:0004798">
    <property type="term" value="F:dTMP kinase activity"/>
    <property type="evidence" value="ECO:0007669"/>
    <property type="project" value="TreeGrafter"/>
</dbReference>
<evidence type="ECO:0000313" key="7">
    <source>
        <dbReference type="Proteomes" id="UP000619260"/>
    </source>
</evidence>
<evidence type="ECO:0000259" key="5">
    <source>
        <dbReference type="Pfam" id="PF02223"/>
    </source>
</evidence>
<comment type="caution">
    <text evidence="6">The sequence shown here is derived from an EMBL/GenBank/DDBJ whole genome shotgun (WGS) entry which is preliminary data.</text>
</comment>
<dbReference type="GO" id="GO:0006227">
    <property type="term" value="P:dUDP biosynthetic process"/>
    <property type="evidence" value="ECO:0007669"/>
    <property type="project" value="TreeGrafter"/>
</dbReference>
<dbReference type="GO" id="GO:0005524">
    <property type="term" value="F:ATP binding"/>
    <property type="evidence" value="ECO:0007669"/>
    <property type="project" value="UniProtKB-KW"/>
</dbReference>
<dbReference type="Proteomes" id="UP000619260">
    <property type="component" value="Unassembled WGS sequence"/>
</dbReference>
<keyword evidence="7" id="KW-1185">Reference proteome</keyword>
<sequence>MKGKDPKRWIIALVGIDGAGKTTQAHLLAEWLDTHGHPADYWQNAGGRRWFGLLAKRLGYRDAQNLLGTGGMLFVETVLRWIAILRALVRSRLRRRTAVMDRYSWCQYASARAHSAGRAGTRRERRARRWFRAFPEPHLTVFLAVRPGLAYTRIELRGTDHEDLDYLAAADAAYRSLPEAERFVIVDADRDPATVQRALRAAVAARLPGLDPDAADAEVLNPPAQAPILEK</sequence>
<dbReference type="RefSeq" id="WP_203903436.1">
    <property type="nucleotide sequence ID" value="NZ_BOPF01000032.1"/>
</dbReference>
<comment type="similarity">
    <text evidence="1">Belongs to the thymidylate kinase family.</text>
</comment>
<dbReference type="Gene3D" id="3.40.50.300">
    <property type="entry name" value="P-loop containing nucleotide triphosphate hydrolases"/>
    <property type="match status" value="1"/>
</dbReference>
<dbReference type="InterPro" id="IPR027417">
    <property type="entry name" value="P-loop_NTPase"/>
</dbReference>
<keyword evidence="3" id="KW-0547">Nucleotide-binding</keyword>
<dbReference type="Pfam" id="PF02223">
    <property type="entry name" value="Thymidylate_kin"/>
    <property type="match status" value="1"/>
</dbReference>
<evidence type="ECO:0000256" key="1">
    <source>
        <dbReference type="ARBA" id="ARBA00009776"/>
    </source>
</evidence>
<dbReference type="EMBL" id="BOPF01000032">
    <property type="protein sequence ID" value="GIJ49984.1"/>
    <property type="molecule type" value="Genomic_DNA"/>
</dbReference>
<dbReference type="AlphaFoldDB" id="A0A8J3YQJ8"/>
<dbReference type="GO" id="GO:0006233">
    <property type="term" value="P:dTDP biosynthetic process"/>
    <property type="evidence" value="ECO:0007669"/>
    <property type="project" value="TreeGrafter"/>
</dbReference>
<protein>
    <recommendedName>
        <fullName evidence="2">Thymidylate kinase</fullName>
    </recommendedName>
</protein>
<dbReference type="SUPFAM" id="SSF52540">
    <property type="entry name" value="P-loop containing nucleoside triphosphate hydrolases"/>
    <property type="match status" value="1"/>
</dbReference>
<evidence type="ECO:0000256" key="3">
    <source>
        <dbReference type="ARBA" id="ARBA00022741"/>
    </source>
</evidence>
<evidence type="ECO:0000313" key="6">
    <source>
        <dbReference type="EMBL" id="GIJ49984.1"/>
    </source>
</evidence>
<evidence type="ECO:0000256" key="2">
    <source>
        <dbReference type="ARBA" id="ARBA00017144"/>
    </source>
</evidence>
<dbReference type="GO" id="GO:0005737">
    <property type="term" value="C:cytoplasm"/>
    <property type="evidence" value="ECO:0007669"/>
    <property type="project" value="TreeGrafter"/>
</dbReference>
<keyword evidence="4" id="KW-0067">ATP-binding</keyword>
<organism evidence="6 7">
    <name type="scientific">Virgisporangium aliadipatigenens</name>
    <dbReference type="NCBI Taxonomy" id="741659"/>
    <lineage>
        <taxon>Bacteria</taxon>
        <taxon>Bacillati</taxon>
        <taxon>Actinomycetota</taxon>
        <taxon>Actinomycetes</taxon>
        <taxon>Micromonosporales</taxon>
        <taxon>Micromonosporaceae</taxon>
        <taxon>Virgisporangium</taxon>
    </lineage>
</organism>
<name>A0A8J3YQJ8_9ACTN</name>
<evidence type="ECO:0000256" key="4">
    <source>
        <dbReference type="ARBA" id="ARBA00022840"/>
    </source>
</evidence>
<reference evidence="6" key="1">
    <citation type="submission" date="2021-01" db="EMBL/GenBank/DDBJ databases">
        <title>Whole genome shotgun sequence of Virgisporangium aliadipatigenens NBRC 105644.</title>
        <authorList>
            <person name="Komaki H."/>
            <person name="Tamura T."/>
        </authorList>
    </citation>
    <scope>NUCLEOTIDE SEQUENCE</scope>
    <source>
        <strain evidence="6">NBRC 105644</strain>
    </source>
</reference>
<dbReference type="InterPro" id="IPR039430">
    <property type="entry name" value="Thymidylate_kin-like_dom"/>
</dbReference>
<feature type="domain" description="Thymidylate kinase-like" evidence="5">
    <location>
        <begin position="15"/>
        <end position="197"/>
    </location>
</feature>
<dbReference type="GO" id="GO:0006235">
    <property type="term" value="P:dTTP biosynthetic process"/>
    <property type="evidence" value="ECO:0007669"/>
    <property type="project" value="TreeGrafter"/>
</dbReference>
<gene>
    <name evidence="6" type="ORF">Val02_68700</name>
</gene>
<accession>A0A8J3YQJ8</accession>
<dbReference type="PANTHER" id="PTHR10344">
    <property type="entry name" value="THYMIDYLATE KINASE"/>
    <property type="match status" value="1"/>
</dbReference>
<proteinExistence type="inferred from homology"/>
<dbReference type="PANTHER" id="PTHR10344:SF4">
    <property type="entry name" value="UMP-CMP KINASE 2, MITOCHONDRIAL"/>
    <property type="match status" value="1"/>
</dbReference>